<feature type="signal peptide" evidence="1">
    <location>
        <begin position="1"/>
        <end position="19"/>
    </location>
</feature>
<reference evidence="3" key="2">
    <citation type="submission" date="2016-04" db="EMBL/GenBank/DDBJ databases">
        <title>First Complete Genome Sequence of a Subdivision 6 Acidobacterium.</title>
        <authorList>
            <person name="Huang S."/>
            <person name="Vieira S."/>
            <person name="Bunk B."/>
            <person name="Riedel T."/>
            <person name="Sproeer C."/>
            <person name="Overmann J."/>
        </authorList>
    </citation>
    <scope>NUCLEOTIDE SEQUENCE [LARGE SCALE GENOMIC DNA]</scope>
    <source>
        <strain evidence="3">DSM 100886 HEG_-6_39</strain>
    </source>
</reference>
<dbReference type="Proteomes" id="UP000076079">
    <property type="component" value="Chromosome"/>
</dbReference>
<protein>
    <submittedName>
        <fullName evidence="2">Uncharacterized protein</fullName>
    </submittedName>
</protein>
<gene>
    <name evidence="2" type="ORF">LuPra_05120</name>
</gene>
<name>A0A143PT89_LUTPR</name>
<evidence type="ECO:0000256" key="1">
    <source>
        <dbReference type="SAM" id="SignalP"/>
    </source>
</evidence>
<accession>A0A143PT89</accession>
<dbReference type="AlphaFoldDB" id="A0A143PT89"/>
<keyword evidence="1" id="KW-0732">Signal</keyword>
<dbReference type="EMBL" id="CP015136">
    <property type="protein sequence ID" value="AMY11855.1"/>
    <property type="molecule type" value="Genomic_DNA"/>
</dbReference>
<reference evidence="2 3" key="1">
    <citation type="journal article" date="2016" name="Genome Announc.">
        <title>First Complete Genome Sequence of a Subdivision 6 Acidobacterium Strain.</title>
        <authorList>
            <person name="Huang S."/>
            <person name="Vieira S."/>
            <person name="Bunk B."/>
            <person name="Riedel T."/>
            <person name="Sproer C."/>
            <person name="Overmann J."/>
        </authorList>
    </citation>
    <scope>NUCLEOTIDE SEQUENCE [LARGE SCALE GENOMIC DNA]</scope>
    <source>
        <strain evidence="3">DSM 100886 HEG_-6_39</strain>
    </source>
</reference>
<dbReference type="PROSITE" id="PS51257">
    <property type="entry name" value="PROKAR_LIPOPROTEIN"/>
    <property type="match status" value="1"/>
</dbReference>
<organism evidence="2 3">
    <name type="scientific">Luteitalea pratensis</name>
    <dbReference type="NCBI Taxonomy" id="1855912"/>
    <lineage>
        <taxon>Bacteria</taxon>
        <taxon>Pseudomonadati</taxon>
        <taxon>Acidobacteriota</taxon>
        <taxon>Vicinamibacteria</taxon>
        <taxon>Vicinamibacterales</taxon>
        <taxon>Vicinamibacteraceae</taxon>
        <taxon>Luteitalea</taxon>
    </lineage>
</organism>
<dbReference type="KEGG" id="abac:LuPra_05120"/>
<sequence length="192" mass="19556" precursor="true">MSRFYQFVFGAVLSAAAVACGSAPESPTAPTATLAAPVGSIRAMGTTHGQRLTAVIGVGSGIVNVTPTAAADGSFSAQITVNVHDAPPNTTFFVQRAPEIGRPNGADGVCQRAAGAAPWGPPAPNFVTFPMPAAGPLVSLQTSEGGAGAVHISFEAPTILDGTQFDVMFRLVDDLTNPRSELRTGCFTVTVK</sequence>
<keyword evidence="3" id="KW-1185">Reference proteome</keyword>
<feature type="chain" id="PRO_5007511903" evidence="1">
    <location>
        <begin position="20"/>
        <end position="192"/>
    </location>
</feature>
<dbReference type="RefSeq" id="WP_157899661.1">
    <property type="nucleotide sequence ID" value="NZ_CP015136.1"/>
</dbReference>
<dbReference type="STRING" id="1855912.LuPra_05120"/>
<evidence type="ECO:0000313" key="3">
    <source>
        <dbReference type="Proteomes" id="UP000076079"/>
    </source>
</evidence>
<proteinExistence type="predicted"/>
<evidence type="ECO:0000313" key="2">
    <source>
        <dbReference type="EMBL" id="AMY11855.1"/>
    </source>
</evidence>